<dbReference type="GO" id="GO:0005829">
    <property type="term" value="C:cytosol"/>
    <property type="evidence" value="ECO:0007669"/>
    <property type="project" value="TreeGrafter"/>
</dbReference>
<evidence type="ECO:0000313" key="4">
    <source>
        <dbReference type="Proteomes" id="UP000187455"/>
    </source>
</evidence>
<dbReference type="GO" id="GO:0005886">
    <property type="term" value="C:plasma membrane"/>
    <property type="evidence" value="ECO:0007669"/>
    <property type="project" value="TreeGrafter"/>
</dbReference>
<accession>A0A1R0GQ98</accession>
<dbReference type="Pfam" id="PF02752">
    <property type="entry name" value="Arrestin_C"/>
    <property type="match status" value="1"/>
</dbReference>
<dbReference type="InterPro" id="IPR050357">
    <property type="entry name" value="Arrestin_domain-protein"/>
</dbReference>
<feature type="domain" description="Arrestin-like N-terminal" evidence="1">
    <location>
        <begin position="29"/>
        <end position="148"/>
    </location>
</feature>
<dbReference type="OrthoDB" id="2333384at2759"/>
<evidence type="ECO:0008006" key="5">
    <source>
        <dbReference type="Google" id="ProtNLM"/>
    </source>
</evidence>
<dbReference type="Gene3D" id="2.60.40.640">
    <property type="match status" value="1"/>
</dbReference>
<dbReference type="EMBL" id="LSSL01005038">
    <property type="protein sequence ID" value="OLY79067.1"/>
    <property type="molecule type" value="Genomic_DNA"/>
</dbReference>
<dbReference type="GO" id="GO:0070086">
    <property type="term" value="P:ubiquitin-dependent endocytosis"/>
    <property type="evidence" value="ECO:0007669"/>
    <property type="project" value="TreeGrafter"/>
</dbReference>
<keyword evidence="4" id="KW-1185">Reference proteome</keyword>
<protein>
    <recommendedName>
        <fullName evidence="5">Arrestin-like N-terminal domain-containing protein</fullName>
    </recommendedName>
</protein>
<dbReference type="InterPro" id="IPR011021">
    <property type="entry name" value="Arrestin-like_N"/>
</dbReference>
<gene>
    <name evidence="3" type="ORF">AYI68_g6875</name>
</gene>
<dbReference type="STRING" id="133383.A0A1R0GQ98"/>
<organism evidence="3 4">
    <name type="scientific">Smittium mucronatum</name>
    <dbReference type="NCBI Taxonomy" id="133383"/>
    <lineage>
        <taxon>Eukaryota</taxon>
        <taxon>Fungi</taxon>
        <taxon>Fungi incertae sedis</taxon>
        <taxon>Zoopagomycota</taxon>
        <taxon>Kickxellomycotina</taxon>
        <taxon>Harpellomycetes</taxon>
        <taxon>Harpellales</taxon>
        <taxon>Legeriomycetaceae</taxon>
        <taxon>Smittium</taxon>
    </lineage>
</organism>
<evidence type="ECO:0000259" key="1">
    <source>
        <dbReference type="Pfam" id="PF00339"/>
    </source>
</evidence>
<proteinExistence type="predicted"/>
<feature type="domain" description="Arrestin C-terminal-like" evidence="2">
    <location>
        <begin position="227"/>
        <end position="371"/>
    </location>
</feature>
<name>A0A1R0GQ98_9FUNG</name>
<sequence length="401" mass="44503">MLKSSRLDVILHSDSVVFHGSESNASPKLIYGKVRVHNKSISKIKSLSVSVTGVSSYGFVNENYESPSFNVNNCYASKSVVFDHKEILYQSNDSNGSNFGPGVYEYLFIIKMDGDLPASVITEFGKTEYKLKVVLEKANILSMNATKTLPIFVKRIIELDTSISHPSIPTTEAESDVEPPSFEAFSNPLVSTPSPASSFIDLPSASSTQPTNLSELSPRLVSKTFDDKIMLKMITDGTVYTSDQKLKVSVELNPLNETTRVISIGAVLNERVSIYGTNNSVYGGASKSYLRIINSVHKNLSVVETVSKSEFFSSNSFQLELNTSKDYKIVQLDIENETFKVSHYIKVYVIIDYKGKREKLFSLIPIYIVPNEYFTEFNNLPLYSASELDSPPAYSSSLIPI</sequence>
<dbReference type="PANTHER" id="PTHR11188">
    <property type="entry name" value="ARRESTIN DOMAIN CONTAINING PROTEIN"/>
    <property type="match status" value="1"/>
</dbReference>
<dbReference type="Proteomes" id="UP000187455">
    <property type="component" value="Unassembled WGS sequence"/>
</dbReference>
<dbReference type="SUPFAM" id="SSF81296">
    <property type="entry name" value="E set domains"/>
    <property type="match status" value="1"/>
</dbReference>
<dbReference type="GO" id="GO:0030674">
    <property type="term" value="F:protein-macromolecule adaptor activity"/>
    <property type="evidence" value="ECO:0007669"/>
    <property type="project" value="TreeGrafter"/>
</dbReference>
<dbReference type="AlphaFoldDB" id="A0A1R0GQ98"/>
<dbReference type="GO" id="GO:0031625">
    <property type="term" value="F:ubiquitin protein ligase binding"/>
    <property type="evidence" value="ECO:0007669"/>
    <property type="project" value="TreeGrafter"/>
</dbReference>
<evidence type="ECO:0000313" key="3">
    <source>
        <dbReference type="EMBL" id="OLY79067.1"/>
    </source>
</evidence>
<dbReference type="InterPro" id="IPR014756">
    <property type="entry name" value="Ig_E-set"/>
</dbReference>
<reference evidence="3 4" key="1">
    <citation type="journal article" date="2016" name="Mol. Biol. Evol.">
        <title>Genome-Wide Survey of Gut Fungi (Harpellales) Reveals the First Horizontally Transferred Ubiquitin Gene from a Mosquito Host.</title>
        <authorList>
            <person name="Wang Y."/>
            <person name="White M.M."/>
            <person name="Kvist S."/>
            <person name="Moncalvo J.M."/>
        </authorList>
    </citation>
    <scope>NUCLEOTIDE SEQUENCE [LARGE SCALE GENOMIC DNA]</scope>
    <source>
        <strain evidence="3 4">ALG-7-W6</strain>
    </source>
</reference>
<comment type="caution">
    <text evidence="3">The sequence shown here is derived from an EMBL/GenBank/DDBJ whole genome shotgun (WGS) entry which is preliminary data.</text>
</comment>
<dbReference type="Pfam" id="PF00339">
    <property type="entry name" value="Arrestin_N"/>
    <property type="match status" value="1"/>
</dbReference>
<dbReference type="InterPro" id="IPR014752">
    <property type="entry name" value="Arrestin-like_C"/>
</dbReference>
<evidence type="ECO:0000259" key="2">
    <source>
        <dbReference type="Pfam" id="PF02752"/>
    </source>
</evidence>
<dbReference type="PANTHER" id="PTHR11188:SF17">
    <property type="entry name" value="FI21816P1"/>
    <property type="match status" value="1"/>
</dbReference>
<dbReference type="InterPro" id="IPR011022">
    <property type="entry name" value="Arrestin_C-like"/>
</dbReference>